<protein>
    <submittedName>
        <fullName evidence="1">Uncharacterized protein</fullName>
    </submittedName>
</protein>
<evidence type="ECO:0000313" key="2">
    <source>
        <dbReference type="Proteomes" id="UP000345177"/>
    </source>
</evidence>
<dbReference type="RefSeq" id="YP_010000034.1">
    <property type="nucleotide sequence ID" value="NC_053012.1"/>
</dbReference>
<dbReference type="GeneID" id="62682674"/>
<name>A0A5Q2F5E3_9CAUD</name>
<dbReference type="EMBL" id="MN505213">
    <property type="protein sequence ID" value="QGF20891.1"/>
    <property type="molecule type" value="Genomic_DNA"/>
</dbReference>
<sequence length="209" mass="24849">MLCNNTQFYEWHPVYPIRGWTFAWRVGPKGYTVTGGEFRPGAKWTKKQMRRKKKEARKVARQQKLTVERIPDHRPVTNLKFKHARFPYQHRETSPRCRVHNYRVKKEDVPAMIAAGYRRTSRRYLGLCRIDRPDWREYMAFQHAPWDPAGDGMEWVKNIGAADHYRRCYSEDRIELADPAIFMMFPPSDHENDEYVEATHFVAGAAYAR</sequence>
<keyword evidence="2" id="KW-1185">Reference proteome</keyword>
<organism evidence="1 2">
    <name type="scientific">Serratia phage JS26</name>
    <dbReference type="NCBI Taxonomy" id="2315217"/>
    <lineage>
        <taxon>Viruses</taxon>
        <taxon>Duplodnaviria</taxon>
        <taxon>Heunggongvirae</taxon>
        <taxon>Uroviricota</taxon>
        <taxon>Caudoviricetes</taxon>
        <taxon>Casjensviridae</taxon>
        <taxon>Dunedinvirus</taxon>
        <taxon>Dunedinvirus JS26</taxon>
    </lineage>
</organism>
<reference evidence="1 2" key="1">
    <citation type="submission" date="2019-09" db="EMBL/GenBank/DDBJ databases">
        <title>Transcriptional response of Serratia to Siphovirus infection.</title>
        <authorList>
            <person name="Malone L.M."/>
            <person name="Fineran P.C."/>
        </authorList>
    </citation>
    <scope>NUCLEOTIDE SEQUENCE [LARGE SCALE GENOMIC DNA]</scope>
</reference>
<dbReference type="Proteomes" id="UP000345177">
    <property type="component" value="Segment"/>
</dbReference>
<evidence type="ECO:0000313" key="1">
    <source>
        <dbReference type="EMBL" id="QGF20891.1"/>
    </source>
</evidence>
<accession>A0A5Q2F5E3</accession>
<dbReference type="KEGG" id="vg:62682674"/>
<proteinExistence type="predicted"/>